<evidence type="ECO:0000259" key="5">
    <source>
        <dbReference type="Pfam" id="PF04198"/>
    </source>
</evidence>
<dbReference type="Pfam" id="PF04198">
    <property type="entry name" value="Sugar-bind"/>
    <property type="match status" value="1"/>
</dbReference>
<evidence type="ECO:0000256" key="3">
    <source>
        <dbReference type="ARBA" id="ARBA00023125"/>
    </source>
</evidence>
<name>A0A2W2CBD2_9ACTN</name>
<dbReference type="Gene3D" id="1.10.10.10">
    <property type="entry name" value="Winged helix-like DNA-binding domain superfamily/Winged helix DNA-binding domain"/>
    <property type="match status" value="1"/>
</dbReference>
<organism evidence="6 7">
    <name type="scientific">Jiangella anatolica</name>
    <dbReference type="NCBI Taxonomy" id="2670374"/>
    <lineage>
        <taxon>Bacteria</taxon>
        <taxon>Bacillati</taxon>
        <taxon>Actinomycetota</taxon>
        <taxon>Actinomycetes</taxon>
        <taxon>Jiangellales</taxon>
        <taxon>Jiangellaceae</taxon>
        <taxon>Jiangella</taxon>
    </lineage>
</organism>
<comment type="similarity">
    <text evidence="1">Belongs to the SorC transcriptional regulatory family.</text>
</comment>
<dbReference type="Gene3D" id="3.40.50.1360">
    <property type="match status" value="1"/>
</dbReference>
<keyword evidence="7" id="KW-1185">Reference proteome</keyword>
<keyword evidence="4" id="KW-0804">Transcription</keyword>
<dbReference type="InterPro" id="IPR036388">
    <property type="entry name" value="WH-like_DNA-bd_sf"/>
</dbReference>
<dbReference type="AlphaFoldDB" id="A0A2W2CBD2"/>
<protein>
    <recommendedName>
        <fullName evidence="5">Sugar-binding domain-containing protein</fullName>
    </recommendedName>
</protein>
<evidence type="ECO:0000313" key="7">
    <source>
        <dbReference type="Proteomes" id="UP000248764"/>
    </source>
</evidence>
<comment type="caution">
    <text evidence="6">The sequence shown here is derived from an EMBL/GenBank/DDBJ whole genome shotgun (WGS) entry which is preliminary data.</text>
</comment>
<proteinExistence type="inferred from homology"/>
<dbReference type="GO" id="GO:0003677">
    <property type="term" value="F:DNA binding"/>
    <property type="evidence" value="ECO:0007669"/>
    <property type="project" value="UniProtKB-KW"/>
</dbReference>
<dbReference type="PANTHER" id="PTHR34294:SF12">
    <property type="entry name" value="SUGAR-BINDING TRANSCRIPTIONAL REGULATOR"/>
    <property type="match status" value="1"/>
</dbReference>
<evidence type="ECO:0000256" key="2">
    <source>
        <dbReference type="ARBA" id="ARBA00023015"/>
    </source>
</evidence>
<dbReference type="InterPro" id="IPR051054">
    <property type="entry name" value="SorC_transcr_regulators"/>
</dbReference>
<dbReference type="PANTHER" id="PTHR34294">
    <property type="entry name" value="TRANSCRIPTIONAL REGULATOR-RELATED"/>
    <property type="match status" value="1"/>
</dbReference>
<evidence type="ECO:0000256" key="4">
    <source>
        <dbReference type="ARBA" id="ARBA00023163"/>
    </source>
</evidence>
<evidence type="ECO:0000313" key="6">
    <source>
        <dbReference type="EMBL" id="PZF85587.1"/>
    </source>
</evidence>
<dbReference type="InterPro" id="IPR013324">
    <property type="entry name" value="RNA_pol_sigma_r3/r4-like"/>
</dbReference>
<reference evidence="6 7" key="1">
    <citation type="submission" date="2018-01" db="EMBL/GenBank/DDBJ databases">
        <title>Draft genome sequence of Jiangella sp. GTF31.</title>
        <authorList>
            <person name="Sahin N."/>
            <person name="Ay H."/>
            <person name="Saygin H."/>
        </authorList>
    </citation>
    <scope>NUCLEOTIDE SEQUENCE [LARGE SCALE GENOMIC DNA]</scope>
    <source>
        <strain evidence="6 7">GTF31</strain>
    </source>
</reference>
<keyword evidence="3" id="KW-0238">DNA-binding</keyword>
<dbReference type="SUPFAM" id="SSF100950">
    <property type="entry name" value="NagB/RpiA/CoA transferase-like"/>
    <property type="match status" value="1"/>
</dbReference>
<dbReference type="InterPro" id="IPR007324">
    <property type="entry name" value="Sugar-bd_dom_put"/>
</dbReference>
<dbReference type="GO" id="GO:0030246">
    <property type="term" value="F:carbohydrate binding"/>
    <property type="evidence" value="ECO:0007669"/>
    <property type="project" value="InterPro"/>
</dbReference>
<dbReference type="EMBL" id="POTW01000007">
    <property type="protein sequence ID" value="PZF85587.1"/>
    <property type="molecule type" value="Genomic_DNA"/>
</dbReference>
<dbReference type="RefSeq" id="WP_111253427.1">
    <property type="nucleotide sequence ID" value="NZ_POTW01000007.1"/>
</dbReference>
<gene>
    <name evidence="6" type="ORF">C1I92_04255</name>
</gene>
<accession>A0A2W2CBD2</accession>
<feature type="domain" description="Sugar-binding" evidence="5">
    <location>
        <begin position="70"/>
        <end position="317"/>
    </location>
</feature>
<dbReference type="InterPro" id="IPR037171">
    <property type="entry name" value="NagB/RpiA_transferase-like"/>
</dbReference>
<sequence>MAAPGTTALTSTTELLTRVSSMYYLEDMTQEEIATHLKLSRPKVGRLLRQARREGIVEIKVNMHPSLAMPVETELVQRFGLTQAIVVGDQSDEDEQRARVGAAAVELLDRLVRDDTTITVGMGRNVRAVSQQASGLRPRACTVVSGIGGSPLTGEGLNSNDIAGQLADALGGKSVGMFAPAYAKSGEQRDTFAGHLDVGRTIEQARAADIAVVGIGDANTDSLVVRLGCITAKEMSRLLDAGAVGDILGSFFTVDGDPSAKWIEERVVGLTLDDLRSITQVIAVASENSKAPAILGALRSGLVHTLVTSVNTARAVMELADKNG</sequence>
<keyword evidence="2" id="KW-0805">Transcription regulation</keyword>
<evidence type="ECO:0000256" key="1">
    <source>
        <dbReference type="ARBA" id="ARBA00010466"/>
    </source>
</evidence>
<dbReference type="SUPFAM" id="SSF88659">
    <property type="entry name" value="Sigma3 and sigma4 domains of RNA polymerase sigma factors"/>
    <property type="match status" value="1"/>
</dbReference>
<dbReference type="Proteomes" id="UP000248764">
    <property type="component" value="Unassembled WGS sequence"/>
</dbReference>